<keyword evidence="6" id="KW-0547">Nucleotide-binding</keyword>
<dbReference type="Pfam" id="PF12627">
    <property type="entry name" value="PolyA_pol_RNAbd"/>
    <property type="match status" value="1"/>
</dbReference>
<keyword evidence="7" id="KW-0692">RNA repair</keyword>
<keyword evidence="3" id="KW-0819">tRNA processing</keyword>
<evidence type="ECO:0000256" key="11">
    <source>
        <dbReference type="RuleBase" id="RU003953"/>
    </source>
</evidence>
<sequence>MQVYIVGGAVRDKLLNRAYTDKDFVMVGATPEQMLQAGFIQVGEDFPVFLHPKTKEEYALARTERKSGKGYKGFEVYASPEVTIEEDLLRRDLTINAMAIEVRGLMDDTPITGEVIDPYNGQQDIKDKVLRHVSEAFSEDPLRVLRIARFYGRFYDPNIEHNFIIAPETIVLIGNINDSNELKHLTAERVWQETSRALLQKSPQAYIDCLMNVGSLPYVMPKLAQALAIEPLKDLVFNALQVAGQQNLTLAQRWTILMLAFSAETMTQLTNPDELTQDIDSINSLDTNTKNLESCQSWLNQSKALAQLLKVPKKITQFTQAYITCFPYLTHYAQLSAEDIAKLITITKADKSEVEFGELLQVHKLVELSYQQLQFSKYVQAFKAITINEVDDSLKGSAIGEAIHEARVKAIAQLK</sequence>
<dbReference type="GO" id="GO:0004810">
    <property type="term" value="F:CCA tRNA nucleotidyltransferase activity"/>
    <property type="evidence" value="ECO:0007669"/>
    <property type="project" value="InterPro"/>
</dbReference>
<evidence type="ECO:0000256" key="10">
    <source>
        <dbReference type="ARBA" id="ARBA00022884"/>
    </source>
</evidence>
<dbReference type="GO" id="GO:0001680">
    <property type="term" value="P:tRNA 3'-terminal CCA addition"/>
    <property type="evidence" value="ECO:0007669"/>
    <property type="project" value="InterPro"/>
</dbReference>
<reference evidence="14 15" key="1">
    <citation type="submission" date="2017-02" db="EMBL/GenBank/DDBJ databases">
        <authorList>
            <person name="Peterson S.W."/>
        </authorList>
    </citation>
    <scope>NUCLEOTIDE SEQUENCE [LARGE SCALE GENOMIC DNA]</scope>
    <source>
        <strain evidence="14">Psychrobacter_piechaudii</strain>
    </source>
</reference>
<dbReference type="InterPro" id="IPR050124">
    <property type="entry name" value="tRNA_CCA-adding_enzyme"/>
</dbReference>
<organism evidence="14 15">
    <name type="scientific">Psychrobacter piechaudii</name>
    <dbReference type="NCBI Taxonomy" id="1945521"/>
    <lineage>
        <taxon>Bacteria</taxon>
        <taxon>Pseudomonadati</taxon>
        <taxon>Pseudomonadota</taxon>
        <taxon>Gammaproteobacteria</taxon>
        <taxon>Moraxellales</taxon>
        <taxon>Moraxellaceae</taxon>
        <taxon>Psychrobacter</taxon>
    </lineage>
</organism>
<dbReference type="SUPFAM" id="SSF81301">
    <property type="entry name" value="Nucleotidyltransferase"/>
    <property type="match status" value="1"/>
</dbReference>
<dbReference type="AlphaFoldDB" id="A0A1R4GYX0"/>
<keyword evidence="2 11" id="KW-0808">Transferase</keyword>
<dbReference type="GO" id="GO:0046872">
    <property type="term" value="F:metal ion binding"/>
    <property type="evidence" value="ECO:0007669"/>
    <property type="project" value="UniProtKB-KW"/>
</dbReference>
<dbReference type="SUPFAM" id="SSF81891">
    <property type="entry name" value="Poly A polymerase C-terminal region-like"/>
    <property type="match status" value="1"/>
</dbReference>
<gene>
    <name evidence="14" type="primary">cca</name>
    <name evidence="14" type="ORF">A1232T_02192</name>
</gene>
<evidence type="ECO:0000256" key="3">
    <source>
        <dbReference type="ARBA" id="ARBA00022694"/>
    </source>
</evidence>
<evidence type="ECO:0000259" key="13">
    <source>
        <dbReference type="Pfam" id="PF12627"/>
    </source>
</evidence>
<comment type="similarity">
    <text evidence="11">Belongs to the tRNA nucleotidyltransferase/poly(A) polymerase family.</text>
</comment>
<dbReference type="InterPro" id="IPR002646">
    <property type="entry name" value="PolA_pol_head_dom"/>
</dbReference>
<dbReference type="RefSeq" id="WP_077451900.1">
    <property type="nucleotide sequence ID" value="NZ_FUGE01000238.1"/>
</dbReference>
<name>A0A1R4GYX0_9GAMM</name>
<keyword evidence="9" id="KW-0460">Magnesium</keyword>
<dbReference type="InterPro" id="IPR012006">
    <property type="entry name" value="CCA_bact"/>
</dbReference>
<dbReference type="Gene3D" id="1.10.3090.10">
    <property type="entry name" value="cca-adding enzyme, domain 2"/>
    <property type="match status" value="1"/>
</dbReference>
<dbReference type="PANTHER" id="PTHR47545:SF1">
    <property type="entry name" value="MULTIFUNCTIONAL CCA PROTEIN"/>
    <property type="match status" value="1"/>
</dbReference>
<keyword evidence="10 11" id="KW-0694">RNA-binding</keyword>
<dbReference type="InterPro" id="IPR032828">
    <property type="entry name" value="PolyA_RNA-bd"/>
</dbReference>
<evidence type="ECO:0000256" key="7">
    <source>
        <dbReference type="ARBA" id="ARBA00022800"/>
    </source>
</evidence>
<feature type="domain" description="Poly A polymerase head" evidence="12">
    <location>
        <begin position="3"/>
        <end position="131"/>
    </location>
</feature>
<keyword evidence="4" id="KW-0548">Nucleotidyltransferase</keyword>
<dbReference type="PANTHER" id="PTHR47545">
    <property type="entry name" value="MULTIFUNCTIONAL CCA PROTEIN"/>
    <property type="match status" value="1"/>
</dbReference>
<dbReference type="Gene3D" id="3.30.460.10">
    <property type="entry name" value="Beta Polymerase, domain 2"/>
    <property type="match status" value="1"/>
</dbReference>
<dbReference type="GO" id="GO:0042245">
    <property type="term" value="P:RNA repair"/>
    <property type="evidence" value="ECO:0007669"/>
    <property type="project" value="UniProtKB-KW"/>
</dbReference>
<evidence type="ECO:0000256" key="1">
    <source>
        <dbReference type="ARBA" id="ARBA00001946"/>
    </source>
</evidence>
<dbReference type="CDD" id="cd05398">
    <property type="entry name" value="NT_ClassII-CCAase"/>
    <property type="match status" value="1"/>
</dbReference>
<evidence type="ECO:0000313" key="15">
    <source>
        <dbReference type="Proteomes" id="UP000188357"/>
    </source>
</evidence>
<feature type="domain" description="tRNA nucleotidyltransferase/poly(A) polymerase RNA and SrmB- binding" evidence="13">
    <location>
        <begin position="162"/>
        <end position="226"/>
    </location>
</feature>
<dbReference type="OrthoDB" id="9805698at2"/>
<comment type="cofactor">
    <cofactor evidence="1">
        <name>Mg(2+)</name>
        <dbReference type="ChEBI" id="CHEBI:18420"/>
    </cofactor>
</comment>
<evidence type="ECO:0000256" key="9">
    <source>
        <dbReference type="ARBA" id="ARBA00022842"/>
    </source>
</evidence>
<accession>A0A1R4GYX0</accession>
<dbReference type="Pfam" id="PF01743">
    <property type="entry name" value="PolyA_pol"/>
    <property type="match status" value="1"/>
</dbReference>
<dbReference type="STRING" id="1945521.A1232T_02192"/>
<evidence type="ECO:0000256" key="5">
    <source>
        <dbReference type="ARBA" id="ARBA00022723"/>
    </source>
</evidence>
<evidence type="ECO:0000259" key="12">
    <source>
        <dbReference type="Pfam" id="PF01743"/>
    </source>
</evidence>
<evidence type="ECO:0000256" key="8">
    <source>
        <dbReference type="ARBA" id="ARBA00022840"/>
    </source>
</evidence>
<dbReference type="PIRSF" id="PIRSF000813">
    <property type="entry name" value="CCA_bact"/>
    <property type="match status" value="1"/>
</dbReference>
<proteinExistence type="inferred from homology"/>
<dbReference type="InterPro" id="IPR043519">
    <property type="entry name" value="NT_sf"/>
</dbReference>
<evidence type="ECO:0000313" key="14">
    <source>
        <dbReference type="EMBL" id="SJM72992.1"/>
    </source>
</evidence>
<evidence type="ECO:0000256" key="6">
    <source>
        <dbReference type="ARBA" id="ARBA00022741"/>
    </source>
</evidence>
<evidence type="ECO:0000256" key="2">
    <source>
        <dbReference type="ARBA" id="ARBA00022679"/>
    </source>
</evidence>
<dbReference type="GO" id="GO:0003723">
    <property type="term" value="F:RNA binding"/>
    <property type="evidence" value="ECO:0007669"/>
    <property type="project" value="UniProtKB-KW"/>
</dbReference>
<dbReference type="Proteomes" id="UP000188357">
    <property type="component" value="Unassembled WGS sequence"/>
</dbReference>
<keyword evidence="15" id="KW-1185">Reference proteome</keyword>
<protein>
    <submittedName>
        <fullName evidence="14">Multifunctional CCA protein</fullName>
    </submittedName>
</protein>
<keyword evidence="5" id="KW-0479">Metal-binding</keyword>
<dbReference type="EMBL" id="FUGE01000238">
    <property type="protein sequence ID" value="SJM72992.1"/>
    <property type="molecule type" value="Genomic_DNA"/>
</dbReference>
<keyword evidence="8" id="KW-0067">ATP-binding</keyword>
<evidence type="ECO:0000256" key="4">
    <source>
        <dbReference type="ARBA" id="ARBA00022695"/>
    </source>
</evidence>
<dbReference type="GO" id="GO:0005524">
    <property type="term" value="F:ATP binding"/>
    <property type="evidence" value="ECO:0007669"/>
    <property type="project" value="UniProtKB-KW"/>
</dbReference>